<dbReference type="AlphaFoldDB" id="A0A7K4M920"/>
<keyword evidence="1" id="KW-0812">Transmembrane</keyword>
<accession>A0A7K4M920</accession>
<dbReference type="Proteomes" id="UP000587702">
    <property type="component" value="Unassembled WGS sequence"/>
</dbReference>
<keyword evidence="1" id="KW-0472">Membrane</keyword>
<organism evidence="2 3">
    <name type="scientific">Marine Group I thaumarchaeote</name>
    <dbReference type="NCBI Taxonomy" id="2511932"/>
    <lineage>
        <taxon>Archaea</taxon>
        <taxon>Nitrososphaerota</taxon>
        <taxon>Marine Group I</taxon>
    </lineage>
</organism>
<evidence type="ECO:0000256" key="1">
    <source>
        <dbReference type="SAM" id="Phobius"/>
    </source>
</evidence>
<keyword evidence="1" id="KW-1133">Transmembrane helix</keyword>
<feature type="transmembrane region" description="Helical" evidence="1">
    <location>
        <begin position="17"/>
        <end position="38"/>
    </location>
</feature>
<evidence type="ECO:0000313" key="2">
    <source>
        <dbReference type="EMBL" id="NWJ20561.1"/>
    </source>
</evidence>
<feature type="transmembrane region" description="Helical" evidence="1">
    <location>
        <begin position="50"/>
        <end position="73"/>
    </location>
</feature>
<comment type="caution">
    <text evidence="2">The sequence shown here is derived from an EMBL/GenBank/DDBJ whole genome shotgun (WGS) entry which is preliminary data.</text>
</comment>
<evidence type="ECO:0000313" key="3">
    <source>
        <dbReference type="Proteomes" id="UP000587702"/>
    </source>
</evidence>
<name>A0A7K4M920_9ARCH</name>
<reference evidence="2 3" key="1">
    <citation type="journal article" date="2019" name="Environ. Microbiol.">
        <title>Genomics insights into ecotype formation of ammonia-oxidizing archaea in the deep ocean.</title>
        <authorList>
            <person name="Wang Y."/>
            <person name="Huang J.M."/>
            <person name="Cui G.J."/>
            <person name="Nunoura T."/>
            <person name="Takaki Y."/>
            <person name="Li W.L."/>
            <person name="Li J."/>
            <person name="Gao Z.M."/>
            <person name="Takai K."/>
            <person name="Zhang A.Q."/>
            <person name="Stepanauskas R."/>
        </authorList>
    </citation>
    <scope>NUCLEOTIDE SEQUENCE [LARGE SCALE GENOMIC DNA]</scope>
    <source>
        <strain evidence="2 3">L14</strain>
    </source>
</reference>
<dbReference type="EMBL" id="JACATI010000006">
    <property type="protein sequence ID" value="NWJ20561.1"/>
    <property type="molecule type" value="Genomic_DNA"/>
</dbReference>
<proteinExistence type="predicted"/>
<protein>
    <submittedName>
        <fullName evidence="2">Uncharacterized protein</fullName>
    </submittedName>
</protein>
<gene>
    <name evidence="2" type="ORF">HX860_05800</name>
</gene>
<sequence length="83" mass="9695">MVVHPNIHIPKESFPHWIWYAIECVALIVISFLAAVKITDSFGELPVDVHNYMITGIFGMFFLVWYIGIRGFILKKKILQNRF</sequence>